<reference evidence="1" key="2">
    <citation type="submission" date="2021-01" db="UniProtKB">
        <authorList>
            <consortium name="EnsemblPlants"/>
        </authorList>
    </citation>
    <scope>IDENTIFICATION</scope>
</reference>
<dbReference type="EMBL" id="LRBV02000005">
    <property type="status" value="NOT_ANNOTATED_CDS"/>
    <property type="molecule type" value="Genomic_DNA"/>
</dbReference>
<accession>A0A7N2LKE2</accession>
<reference evidence="1 2" key="1">
    <citation type="journal article" date="2016" name="G3 (Bethesda)">
        <title>First Draft Assembly and Annotation of the Genome of a California Endemic Oak Quercus lobata Nee (Fagaceae).</title>
        <authorList>
            <person name="Sork V.L."/>
            <person name="Fitz-Gibbon S.T."/>
            <person name="Puiu D."/>
            <person name="Crepeau M."/>
            <person name="Gugger P.F."/>
            <person name="Sherman R."/>
            <person name="Stevens K."/>
            <person name="Langley C.H."/>
            <person name="Pellegrini M."/>
            <person name="Salzberg S.L."/>
        </authorList>
    </citation>
    <scope>NUCLEOTIDE SEQUENCE [LARGE SCALE GENOMIC DNA]</scope>
    <source>
        <strain evidence="1 2">cv. SW786</strain>
    </source>
</reference>
<dbReference type="InParanoid" id="A0A7N2LKE2"/>
<organism evidence="1 2">
    <name type="scientific">Quercus lobata</name>
    <name type="common">Valley oak</name>
    <dbReference type="NCBI Taxonomy" id="97700"/>
    <lineage>
        <taxon>Eukaryota</taxon>
        <taxon>Viridiplantae</taxon>
        <taxon>Streptophyta</taxon>
        <taxon>Embryophyta</taxon>
        <taxon>Tracheophyta</taxon>
        <taxon>Spermatophyta</taxon>
        <taxon>Magnoliopsida</taxon>
        <taxon>eudicotyledons</taxon>
        <taxon>Gunneridae</taxon>
        <taxon>Pentapetalae</taxon>
        <taxon>rosids</taxon>
        <taxon>fabids</taxon>
        <taxon>Fagales</taxon>
        <taxon>Fagaceae</taxon>
        <taxon>Quercus</taxon>
    </lineage>
</organism>
<keyword evidence="2" id="KW-1185">Reference proteome</keyword>
<proteinExistence type="predicted"/>
<dbReference type="AlphaFoldDB" id="A0A7N2LKE2"/>
<evidence type="ECO:0000313" key="1">
    <source>
        <dbReference type="EnsemblPlants" id="QL05p011176:mrna"/>
    </source>
</evidence>
<dbReference type="Proteomes" id="UP000594261">
    <property type="component" value="Chromosome 5"/>
</dbReference>
<dbReference type="EnsemblPlants" id="QL05p011176:mrna">
    <property type="protein sequence ID" value="QL05p011176:mrna"/>
    <property type="gene ID" value="QL05p011176"/>
</dbReference>
<evidence type="ECO:0000313" key="2">
    <source>
        <dbReference type="Proteomes" id="UP000594261"/>
    </source>
</evidence>
<protein>
    <submittedName>
        <fullName evidence="1">Uncharacterized protein</fullName>
    </submittedName>
</protein>
<dbReference type="Gramene" id="QL05p011176:mrna">
    <property type="protein sequence ID" value="QL05p011176:mrna"/>
    <property type="gene ID" value="QL05p011176"/>
</dbReference>
<name>A0A7N2LKE2_QUELO</name>
<sequence>MMPLHSAIASARLKSNIAIDSSCWSWLSQEWYTFDMRRTRNPLECMVGLTSRPIHTIYSPCKQPSFWSGCSQTAHCFFHWPMCVEHWLHQRKLSFSLVAEEIVRNKVKNTS</sequence>